<evidence type="ECO:0000313" key="2">
    <source>
        <dbReference type="Proteomes" id="UP000657918"/>
    </source>
</evidence>
<reference evidence="1 2" key="1">
    <citation type="submission" date="2020-10" db="EMBL/GenBank/DDBJ databases">
        <title>Plant Genome Project.</title>
        <authorList>
            <person name="Zhang R.-G."/>
        </authorList>
    </citation>
    <scope>NUCLEOTIDE SEQUENCE [LARGE SCALE GENOMIC DNA]</scope>
    <source>
        <strain evidence="1">FAFU-HL-1</strain>
        <tissue evidence="1">Leaf</tissue>
    </source>
</reference>
<evidence type="ECO:0000313" key="1">
    <source>
        <dbReference type="EMBL" id="KAF9671273.1"/>
    </source>
</evidence>
<proteinExistence type="predicted"/>
<organism evidence="1 2">
    <name type="scientific">Salix dunnii</name>
    <dbReference type="NCBI Taxonomy" id="1413687"/>
    <lineage>
        <taxon>Eukaryota</taxon>
        <taxon>Viridiplantae</taxon>
        <taxon>Streptophyta</taxon>
        <taxon>Embryophyta</taxon>
        <taxon>Tracheophyta</taxon>
        <taxon>Spermatophyta</taxon>
        <taxon>Magnoliopsida</taxon>
        <taxon>eudicotyledons</taxon>
        <taxon>Gunneridae</taxon>
        <taxon>Pentapetalae</taxon>
        <taxon>rosids</taxon>
        <taxon>fabids</taxon>
        <taxon>Malpighiales</taxon>
        <taxon>Salicaceae</taxon>
        <taxon>Saliceae</taxon>
        <taxon>Salix</taxon>
    </lineage>
</organism>
<dbReference type="EMBL" id="JADGMS010000012">
    <property type="protein sequence ID" value="KAF9671273.1"/>
    <property type="molecule type" value="Genomic_DNA"/>
</dbReference>
<comment type="caution">
    <text evidence="1">The sequence shown here is derived from an EMBL/GenBank/DDBJ whole genome shotgun (WGS) entry which is preliminary data.</text>
</comment>
<keyword evidence="2" id="KW-1185">Reference proteome</keyword>
<gene>
    <name evidence="1" type="ORF">SADUNF_Sadunf12G0030200</name>
</gene>
<name>A0A835MVN7_9ROSI</name>
<dbReference type="Proteomes" id="UP000657918">
    <property type="component" value="Unassembled WGS sequence"/>
</dbReference>
<dbReference type="AlphaFoldDB" id="A0A835MVN7"/>
<sequence>MTSLLEDIAKGVKNPEPCVSQSECSVHVQKASSMWVRTPAIGFQNLKIWSDFSGWCWMKTFIVGVHLEFHEELEYIEALVSSLASEVKFNCSAANIIQTLTAEARAEQN</sequence>
<accession>A0A835MVN7</accession>
<protein>
    <submittedName>
        <fullName evidence="1">Uncharacterized protein</fullName>
    </submittedName>
</protein>